<accession>A0A0D3QVR9</accession>
<sequence length="194" mass="22667">MSTWRNKLLARSLLQQNQVCSPAPSPSPPPPPPGVDWRVISVRDLKKIARALASLRRSNAELAERCNLQYKNRVRFLRRVLAKRTARVDRLRREHGRCRRQCYKRYLLLAVRRRRIVRFELKSIVTERLRDGLALCRLTANPRADLSVCFSLVASKYGTAAVRANEIAFAEDHHVDSFVADLRSLFCRRRRRRH</sequence>
<dbReference type="EMBL" id="KY249580">
    <property type="protein sequence ID" value="AQQ80143.1"/>
    <property type="molecule type" value="Genomic_DNA"/>
</dbReference>
<proteinExistence type="predicted"/>
<name>A0A0D3QVR9_NPVLD</name>
<reference evidence="1" key="3">
    <citation type="submission" date="2016-04" db="EMBL/GenBank/DDBJ databases">
        <authorList>
            <person name="Evans L.H."/>
            <person name="Alamgir A."/>
            <person name="Owens N."/>
            <person name="Weber N.D."/>
            <person name="Virtaneva K."/>
            <person name="Barbian K."/>
            <person name="Babar A."/>
            <person name="Rosenke K."/>
        </authorList>
    </citation>
    <scope>NUCLEOTIDE SEQUENCE</scope>
    <source>
        <strain evidence="1">LdMNPV-27/2</strain>
    </source>
</reference>
<dbReference type="EMBL" id="KP027546">
    <property type="protein sequence ID" value="AJR20400.1"/>
    <property type="molecule type" value="Genomic_DNA"/>
</dbReference>
<organism evidence="1">
    <name type="scientific">Lymantria dispar multicapsid nuclear polyhedrosis virus</name>
    <name type="common">LdMNPV</name>
    <dbReference type="NCBI Taxonomy" id="10449"/>
    <lineage>
        <taxon>Viruses</taxon>
        <taxon>Viruses incertae sedis</taxon>
        <taxon>Naldaviricetes</taxon>
        <taxon>Lefavirales</taxon>
        <taxon>Baculoviridae</taxon>
        <taxon>Alphabaculovirus</taxon>
        <taxon>Alphabaculovirus lydisparis</taxon>
    </lineage>
</organism>
<evidence type="ECO:0000313" key="1">
    <source>
        <dbReference type="EMBL" id="AJR20400.1"/>
    </source>
</evidence>
<protein>
    <submittedName>
        <fullName evidence="1">Orf-124 protein</fullName>
    </submittedName>
</protein>
<organismHost>
    <name type="scientific">Lepidoptera</name>
    <name type="common">moths &amp; butterflies</name>
    <dbReference type="NCBI Taxonomy" id="7088"/>
</organismHost>
<reference evidence="1" key="2">
    <citation type="journal article" date="2015" name="Genome Announc.">
        <title>Complete Genome Sequence of a Western Siberian Lymantria dispar Multiple Nucleopolyhedrovirus Isolate.</title>
        <authorList>
            <person name="Kabilov M.R."/>
            <person name="Martemyanov V.V."/>
            <person name="Tupikin A.E."/>
            <person name="Baturina O.A."/>
            <person name="Belousova I.A."/>
            <person name="Bondar A.A."/>
            <person name="Ilyinykh A.V."/>
        </authorList>
    </citation>
    <scope>NUCLEOTIDE SEQUENCE</scope>
    <source>
        <strain evidence="1">LdMNPV-27/2</strain>
    </source>
</reference>
<reference evidence="1" key="1">
    <citation type="journal article" date="2015" name="Dokl. Biochem. Biophys.">
        <title>The enhancin gene: One of the genetic determinants of population variation in baculoviral virulence.</title>
        <authorList>
            <person name="Martemyanov V.V."/>
            <person name="Kabilov M.R."/>
            <person name="Tupikin A.E."/>
            <person name="Baturina O.A."/>
            <person name="Belousova I.A."/>
            <person name="Podgwaite J.D."/>
            <person name="Ilynykh A.V."/>
            <person name="Vlassov V.V."/>
        </authorList>
    </citation>
    <scope>NUCLEOTIDE SEQUENCE</scope>
    <source>
        <strain evidence="1">LdMNPV-27/2</strain>
    </source>
</reference>
<evidence type="ECO:0000313" key="2">
    <source>
        <dbReference type="EMBL" id="AQQ80143.1"/>
    </source>
</evidence>
<reference evidence="2" key="4">
    <citation type="journal article" date="2017" name="J. Invertebr. Pathol.">
        <title>A comparison of the adaptations of strains of Lymantria dispar multiple nucleopolyhedrovirus to hosts from spatially isolated populations.</title>
        <authorList>
            <person name="Martemyanov V.V."/>
            <person name="Podgwaite J.D."/>
            <person name="Belousova I.A."/>
            <person name="Pavlushin S.V."/>
            <person name="Slavicek J.M."/>
            <person name="Baturina O.A."/>
            <person name="Kabilov M.R."/>
            <person name="Ilyinykh A.V."/>
        </authorList>
    </citation>
    <scope>NUCLEOTIDE SEQUENCE</scope>
    <source>
        <strain evidence="2">LdMNPV-27/0</strain>
    </source>
</reference>
<dbReference type="InterPro" id="IPR016829">
    <property type="entry name" value="SfNPV_sf27"/>
</dbReference>
<dbReference type="PIRSF" id="PIRSF025479">
    <property type="entry name" value="UCP025479"/>
    <property type="match status" value="1"/>
</dbReference>